<dbReference type="PANTHER" id="PTHR43409:SF16">
    <property type="entry name" value="SLR0320 PROTEIN"/>
    <property type="match status" value="1"/>
</dbReference>
<evidence type="ECO:0000256" key="3">
    <source>
        <dbReference type="ARBA" id="ARBA00022723"/>
    </source>
</evidence>
<evidence type="ECO:0000259" key="6">
    <source>
        <dbReference type="PROSITE" id="PS51332"/>
    </source>
</evidence>
<protein>
    <submittedName>
        <fullName evidence="8">Fe-S oxidoreductase</fullName>
    </submittedName>
</protein>
<keyword evidence="4" id="KW-0408">Iron</keyword>
<evidence type="ECO:0000313" key="9">
    <source>
        <dbReference type="Proteomes" id="UP000011744"/>
    </source>
</evidence>
<dbReference type="InterPro" id="IPR051198">
    <property type="entry name" value="BchE-like"/>
</dbReference>
<dbReference type="GO" id="GO:0031419">
    <property type="term" value="F:cobalamin binding"/>
    <property type="evidence" value="ECO:0007669"/>
    <property type="project" value="InterPro"/>
</dbReference>
<keyword evidence="5" id="KW-0411">Iron-sulfur</keyword>
<dbReference type="InterPro" id="IPR034466">
    <property type="entry name" value="Methyltransferase_Class_B"/>
</dbReference>
<dbReference type="eggNOG" id="COG1032">
    <property type="taxonomic scope" value="Bacteria"/>
</dbReference>
<dbReference type="PROSITE" id="PS51918">
    <property type="entry name" value="RADICAL_SAM"/>
    <property type="match status" value="1"/>
</dbReference>
<gene>
    <name evidence="8" type="ORF">H261_13990</name>
</gene>
<dbReference type="PANTHER" id="PTHR43409">
    <property type="entry name" value="ANAEROBIC MAGNESIUM-PROTOPORPHYRIN IX MONOMETHYL ESTER CYCLASE-RELATED"/>
    <property type="match status" value="1"/>
</dbReference>
<organism evidence="8 9">
    <name type="scientific">Paramagnetospirillum caucaseum</name>
    <dbReference type="NCBI Taxonomy" id="1244869"/>
    <lineage>
        <taxon>Bacteria</taxon>
        <taxon>Pseudomonadati</taxon>
        <taxon>Pseudomonadota</taxon>
        <taxon>Alphaproteobacteria</taxon>
        <taxon>Rhodospirillales</taxon>
        <taxon>Magnetospirillaceae</taxon>
        <taxon>Paramagnetospirillum</taxon>
    </lineage>
</organism>
<keyword evidence="3" id="KW-0479">Metal-binding</keyword>
<comment type="cofactor">
    <cofactor evidence="1">
        <name>[4Fe-4S] cluster</name>
        <dbReference type="ChEBI" id="CHEBI:49883"/>
    </cofactor>
</comment>
<evidence type="ECO:0000256" key="5">
    <source>
        <dbReference type="ARBA" id="ARBA00023014"/>
    </source>
</evidence>
<evidence type="ECO:0000256" key="4">
    <source>
        <dbReference type="ARBA" id="ARBA00023004"/>
    </source>
</evidence>
<dbReference type="InterPro" id="IPR007197">
    <property type="entry name" value="rSAM"/>
</dbReference>
<dbReference type="SFLD" id="SFLDG01123">
    <property type="entry name" value="methyltransferase_(Class_B)"/>
    <property type="match status" value="1"/>
</dbReference>
<dbReference type="InterPro" id="IPR006158">
    <property type="entry name" value="Cobalamin-bd"/>
</dbReference>
<reference evidence="8 9" key="1">
    <citation type="journal article" date="2014" name="Genome Announc.">
        <title>Draft Genome Sequence of Magnetospirillum sp. Strain SO-1, a Freshwater Magnetotactic Bacterium Isolated from the Ol'khovka River, Russia.</title>
        <authorList>
            <person name="Grouzdev D.S."/>
            <person name="Dziuba M.V."/>
            <person name="Sukhacheva M.S."/>
            <person name="Mardanov A.V."/>
            <person name="Beletskiy A.V."/>
            <person name="Kuznetsov B.B."/>
            <person name="Skryabin K.G."/>
        </authorList>
    </citation>
    <scope>NUCLEOTIDE SEQUENCE [LARGE SCALE GENOMIC DNA]</scope>
    <source>
        <strain evidence="8 9">SO-1</strain>
    </source>
</reference>
<dbReference type="EMBL" id="AONQ01000037">
    <property type="protein sequence ID" value="EME69332.1"/>
    <property type="molecule type" value="Genomic_DNA"/>
</dbReference>
<dbReference type="PROSITE" id="PS51332">
    <property type="entry name" value="B12_BINDING"/>
    <property type="match status" value="1"/>
</dbReference>
<name>M2ZPV0_9PROT</name>
<dbReference type="SFLD" id="SFLDS00029">
    <property type="entry name" value="Radical_SAM"/>
    <property type="match status" value="1"/>
</dbReference>
<comment type="caution">
    <text evidence="8">The sequence shown here is derived from an EMBL/GenBank/DDBJ whole genome shotgun (WGS) entry which is preliminary data.</text>
</comment>
<dbReference type="SUPFAM" id="SSF102114">
    <property type="entry name" value="Radical SAM enzymes"/>
    <property type="match status" value="1"/>
</dbReference>
<feature type="domain" description="B12-binding" evidence="6">
    <location>
        <begin position="2"/>
        <end position="138"/>
    </location>
</feature>
<dbReference type="SUPFAM" id="SSF52242">
    <property type="entry name" value="Cobalamin (vitamin B12)-binding domain"/>
    <property type="match status" value="1"/>
</dbReference>
<dbReference type="Pfam" id="PF04055">
    <property type="entry name" value="Radical_SAM"/>
    <property type="match status" value="1"/>
</dbReference>
<evidence type="ECO:0000259" key="7">
    <source>
        <dbReference type="PROSITE" id="PS51918"/>
    </source>
</evidence>
<dbReference type="InterPro" id="IPR006638">
    <property type="entry name" value="Elp3/MiaA/NifB-like_rSAM"/>
</dbReference>
<dbReference type="Gene3D" id="3.80.30.20">
    <property type="entry name" value="tm_1862 like domain"/>
    <property type="match status" value="1"/>
</dbReference>
<keyword evidence="9" id="KW-1185">Reference proteome</keyword>
<dbReference type="PATRIC" id="fig|1244869.3.peg.2819"/>
<evidence type="ECO:0000256" key="1">
    <source>
        <dbReference type="ARBA" id="ARBA00001966"/>
    </source>
</evidence>
<dbReference type="SFLD" id="SFLDG01082">
    <property type="entry name" value="B12-binding_domain_containing"/>
    <property type="match status" value="1"/>
</dbReference>
<dbReference type="GO" id="GO:0046872">
    <property type="term" value="F:metal ion binding"/>
    <property type="evidence" value="ECO:0007669"/>
    <property type="project" value="UniProtKB-KW"/>
</dbReference>
<keyword evidence="2" id="KW-0949">S-adenosyl-L-methionine</keyword>
<dbReference type="SMART" id="SM00729">
    <property type="entry name" value="Elp3"/>
    <property type="match status" value="1"/>
</dbReference>
<sequence length="630" mass="70629">MKALIVTTPIRPRPTSTPPFGSLAILNYLRKKGIEDVGFYHIDALRPDFDEAVRHIVAQNPRVLGISAVVSTAFSYTRRLADAVKAALPHCLIVVGGNLAASAEVLLRRSRVDMCATGEGEECFLEVVRRAESTIDPADYTDIPGLVYLNKDGQLVNTGYPPSLPASQIFDICWSDLEGAGTLDIYVYDPLCDGEEEFWLTREPRASQPHRRGKKLATIRCSKGCVARCTFCHRFDKGIRYIPVDLLVARLTELKAHHDVGFFVVGDENFGTDKRWLAEFCAKIKPLDMLWRVSGMRVNCVNPELISMMRDAGCVTLMYGMETGSEKMLQVMEKKVKLADNYNAMEWTVQAGLYTVVQLVVGMPGETTQTIRETIEFCKFAMTLAPHQNPNDLSINYAQALPGTPLYDFARSHGMIAAGLEGEERYLSQISDRDAHDETSTLNFTDQPVLTARTWRSLVTIEVNHAYVAKYGLEHYRKVLLGDTNYFKRQRKRPIDGYFANPKQLVERSLAVDSLHGTQDAMELEGEAPELPSLFGLLRKRNLGLAVICYPELAYRLRRFLPLLVLLKVAGESGLGPTWRLLREWLAVKLGFVSRTQNEGSYRSLRKLVEETASLEGLDSPAMVPLRKGR</sequence>
<dbReference type="STRING" id="1244869.H261_13990"/>
<dbReference type="InterPro" id="IPR058240">
    <property type="entry name" value="rSAM_sf"/>
</dbReference>
<dbReference type="OrthoDB" id="9801424at2"/>
<evidence type="ECO:0000313" key="8">
    <source>
        <dbReference type="EMBL" id="EME69332.1"/>
    </source>
</evidence>
<dbReference type="GO" id="GO:0003824">
    <property type="term" value="F:catalytic activity"/>
    <property type="evidence" value="ECO:0007669"/>
    <property type="project" value="InterPro"/>
</dbReference>
<evidence type="ECO:0000256" key="2">
    <source>
        <dbReference type="ARBA" id="ARBA00022691"/>
    </source>
</evidence>
<dbReference type="Gene3D" id="3.40.50.280">
    <property type="entry name" value="Cobalamin-binding domain"/>
    <property type="match status" value="1"/>
</dbReference>
<proteinExistence type="predicted"/>
<dbReference type="InterPro" id="IPR036724">
    <property type="entry name" value="Cobalamin-bd_sf"/>
</dbReference>
<dbReference type="GO" id="GO:0005829">
    <property type="term" value="C:cytosol"/>
    <property type="evidence" value="ECO:0007669"/>
    <property type="project" value="TreeGrafter"/>
</dbReference>
<dbReference type="GO" id="GO:0051539">
    <property type="term" value="F:4 iron, 4 sulfur cluster binding"/>
    <property type="evidence" value="ECO:0007669"/>
    <property type="project" value="UniProtKB-KW"/>
</dbReference>
<dbReference type="AlphaFoldDB" id="M2ZPV0"/>
<dbReference type="InterPro" id="IPR023404">
    <property type="entry name" value="rSAM_horseshoe"/>
</dbReference>
<dbReference type="CDD" id="cd01335">
    <property type="entry name" value="Radical_SAM"/>
    <property type="match status" value="1"/>
</dbReference>
<feature type="domain" description="Radical SAM core" evidence="7">
    <location>
        <begin position="211"/>
        <end position="438"/>
    </location>
</feature>
<dbReference type="RefSeq" id="WP_008618609.1">
    <property type="nucleotide sequence ID" value="NZ_AONQ01000037.1"/>
</dbReference>
<dbReference type="Pfam" id="PF02310">
    <property type="entry name" value="B12-binding"/>
    <property type="match status" value="1"/>
</dbReference>
<accession>M2ZPV0</accession>
<dbReference type="Proteomes" id="UP000011744">
    <property type="component" value="Unassembled WGS sequence"/>
</dbReference>